<sequence length="370" mass="40698">MTMVADPARERVEPRGRADELAIDAVLGADTHRDTHSLELLSVRGASLARIAVANTAEGHAEALAWVAAHVPTLQVLAGVEGTRSYGAGLSRALGAGGVQVFEVEQPTRRARRRGKSDTIDARLAARQVLEALENGNLAALATPRADGDREALPILLRARDELAVGKTRAVNQLRALLVTGSDTDRTLNPRRWFTTTDLETIIRRRARRGETREQAVRRSEARRLATRIRDLERDITTNNRALREIVTDLVPGLLERHGIGPVSAAQIIVSWSHPGRCRNEAAFAVLAGASPLDASSGRQERHRFNPGGDRALNRALHTIAVARWKTCPRTQAYITRRRATGKTNPEIRRCLKRYIAREVHKALSQAHTP</sequence>
<dbReference type="InterPro" id="IPR047650">
    <property type="entry name" value="Transpos_IS110"/>
</dbReference>
<name>A0ABP9B1R1_9PSEU</name>
<organism evidence="3 4">
    <name type="scientific">Actinomycetospora chlora</name>
    <dbReference type="NCBI Taxonomy" id="663608"/>
    <lineage>
        <taxon>Bacteria</taxon>
        <taxon>Bacillati</taxon>
        <taxon>Actinomycetota</taxon>
        <taxon>Actinomycetes</taxon>
        <taxon>Pseudonocardiales</taxon>
        <taxon>Pseudonocardiaceae</taxon>
        <taxon>Actinomycetospora</taxon>
    </lineage>
</organism>
<evidence type="ECO:0000313" key="4">
    <source>
        <dbReference type="Proteomes" id="UP001500928"/>
    </source>
</evidence>
<feature type="domain" description="Transposase IS116/IS110/IS902 C-terminal" evidence="2">
    <location>
        <begin position="256"/>
        <end position="334"/>
    </location>
</feature>
<dbReference type="RefSeq" id="WP_345414669.1">
    <property type="nucleotide sequence ID" value="NZ_BAABHO010000017.1"/>
</dbReference>
<gene>
    <name evidence="3" type="ORF">GCM10023200_24650</name>
</gene>
<evidence type="ECO:0000259" key="2">
    <source>
        <dbReference type="Pfam" id="PF02371"/>
    </source>
</evidence>
<dbReference type="EMBL" id="BAABHO010000017">
    <property type="protein sequence ID" value="GAA4789116.1"/>
    <property type="molecule type" value="Genomic_DNA"/>
</dbReference>
<proteinExistence type="predicted"/>
<protein>
    <submittedName>
        <fullName evidence="3">IS110 family transposase</fullName>
    </submittedName>
</protein>
<evidence type="ECO:0000259" key="1">
    <source>
        <dbReference type="Pfam" id="PF01548"/>
    </source>
</evidence>
<feature type="domain" description="Transposase IS110-like N-terminal" evidence="1">
    <location>
        <begin position="28"/>
        <end position="179"/>
    </location>
</feature>
<evidence type="ECO:0000313" key="3">
    <source>
        <dbReference type="EMBL" id="GAA4789116.1"/>
    </source>
</evidence>
<dbReference type="InterPro" id="IPR003346">
    <property type="entry name" value="Transposase_20"/>
</dbReference>
<dbReference type="Pfam" id="PF02371">
    <property type="entry name" value="Transposase_20"/>
    <property type="match status" value="1"/>
</dbReference>
<accession>A0ABP9B1R1</accession>
<reference evidence="4" key="1">
    <citation type="journal article" date="2019" name="Int. J. Syst. Evol. Microbiol.">
        <title>The Global Catalogue of Microorganisms (GCM) 10K type strain sequencing project: providing services to taxonomists for standard genome sequencing and annotation.</title>
        <authorList>
            <consortium name="The Broad Institute Genomics Platform"/>
            <consortium name="The Broad Institute Genome Sequencing Center for Infectious Disease"/>
            <person name="Wu L."/>
            <person name="Ma J."/>
        </authorList>
    </citation>
    <scope>NUCLEOTIDE SEQUENCE [LARGE SCALE GENOMIC DNA]</scope>
    <source>
        <strain evidence="4">JCM 17979</strain>
    </source>
</reference>
<dbReference type="InterPro" id="IPR002525">
    <property type="entry name" value="Transp_IS110-like_N"/>
</dbReference>
<keyword evidence="4" id="KW-1185">Reference proteome</keyword>
<comment type="caution">
    <text evidence="3">The sequence shown here is derived from an EMBL/GenBank/DDBJ whole genome shotgun (WGS) entry which is preliminary data.</text>
</comment>
<dbReference type="PANTHER" id="PTHR33055:SF16">
    <property type="entry name" value="TRANSPOSASE FOR INSERTION SEQUENCE ELEMENT IS1547"/>
    <property type="match status" value="1"/>
</dbReference>
<dbReference type="PANTHER" id="PTHR33055">
    <property type="entry name" value="TRANSPOSASE FOR INSERTION SEQUENCE ELEMENT IS1111A"/>
    <property type="match status" value="1"/>
</dbReference>
<dbReference type="Pfam" id="PF01548">
    <property type="entry name" value="DEDD_Tnp_IS110"/>
    <property type="match status" value="1"/>
</dbReference>
<dbReference type="Proteomes" id="UP001500928">
    <property type="component" value="Unassembled WGS sequence"/>
</dbReference>